<dbReference type="Proteomes" id="UP000700059">
    <property type="component" value="Unassembled WGS sequence"/>
</dbReference>
<dbReference type="RefSeq" id="WP_221561825.1">
    <property type="nucleotide sequence ID" value="NZ_JAIGYQ010000011.1"/>
</dbReference>
<dbReference type="InterPro" id="IPR029151">
    <property type="entry name" value="Sensor-like_sf"/>
</dbReference>
<comment type="caution">
    <text evidence="3">The sequence shown here is derived from an EMBL/GenBank/DDBJ whole genome shotgun (WGS) entry which is preliminary data.</text>
</comment>
<dbReference type="EMBL" id="JAIGYQ010000011">
    <property type="protein sequence ID" value="MBX7491288.1"/>
    <property type="molecule type" value="Genomic_DNA"/>
</dbReference>
<evidence type="ECO:0000256" key="1">
    <source>
        <dbReference type="SAM" id="Phobius"/>
    </source>
</evidence>
<protein>
    <submittedName>
        <fullName evidence="3">Cache 3/Cache 2 fusion domain-containing protein</fullName>
    </submittedName>
</protein>
<dbReference type="SUPFAM" id="SSF103190">
    <property type="entry name" value="Sensory domain-like"/>
    <property type="match status" value="1"/>
</dbReference>
<evidence type="ECO:0000313" key="3">
    <source>
        <dbReference type="EMBL" id="MBX7491288.1"/>
    </source>
</evidence>
<feature type="transmembrane region" description="Helical" evidence="1">
    <location>
        <begin position="21"/>
        <end position="44"/>
    </location>
</feature>
<keyword evidence="1" id="KW-1133">Transmembrane helix</keyword>
<accession>A0ABS7JPJ4</accession>
<evidence type="ECO:0000313" key="4">
    <source>
        <dbReference type="Proteomes" id="UP000700059"/>
    </source>
</evidence>
<feature type="domain" description="Cache 3/Cache 2 fusion" evidence="2">
    <location>
        <begin position="71"/>
        <end position="257"/>
    </location>
</feature>
<keyword evidence="1" id="KW-0812">Transmembrane</keyword>
<feature type="non-terminal residue" evidence="3">
    <location>
        <position position="441"/>
    </location>
</feature>
<feature type="transmembrane region" description="Helical" evidence="1">
    <location>
        <begin position="320"/>
        <end position="344"/>
    </location>
</feature>
<dbReference type="InterPro" id="IPR033462">
    <property type="entry name" value="Cache_3-Cache_2"/>
</dbReference>
<gene>
    <name evidence="3" type="ORF">K4G57_07430</name>
</gene>
<keyword evidence="1" id="KW-0472">Membrane</keyword>
<evidence type="ECO:0000259" key="2">
    <source>
        <dbReference type="Pfam" id="PF17201"/>
    </source>
</evidence>
<name>A0ABS7JPJ4_9HELI</name>
<reference evidence="3 4" key="1">
    <citation type="submission" date="2021-08" db="EMBL/GenBank/DDBJ databases">
        <title>Helicobacter spp. isolated from feces of Anatolian Ground Squirrel (Spermophilus xanthoprymnus) in Turkey.</title>
        <authorList>
            <person name="Aydin F."/>
            <person name="Abay S."/>
            <person name="Kayman T."/>
            <person name="Karakaya E."/>
            <person name="Saticioglu I.B."/>
        </authorList>
    </citation>
    <scope>NUCLEOTIDE SEQUENCE [LARGE SCALE GENOMIC DNA]</scope>
    <source>
        <strain evidence="3 4">Faydin-H70</strain>
    </source>
</reference>
<keyword evidence="4" id="KW-1185">Reference proteome</keyword>
<organism evidence="3 4">
    <name type="scientific">Helicobacter turcicus</name>
    <dbReference type="NCBI Taxonomy" id="2867412"/>
    <lineage>
        <taxon>Bacteria</taxon>
        <taxon>Pseudomonadati</taxon>
        <taxon>Campylobacterota</taxon>
        <taxon>Epsilonproteobacteria</taxon>
        <taxon>Campylobacterales</taxon>
        <taxon>Helicobacteraceae</taxon>
        <taxon>Helicobacter</taxon>
    </lineage>
</organism>
<sequence>MQKHNTISLFGWKSFSLGQKFVSLQISLAVVLSVIFLPIFHFIMSNFTNAQLDRRIVQNNMIVNNFLVEKIAYDTSNLSNILKANLSIHFGDIKPQSFEIQGQTTLQDSTAMFVPNLTLNGVQMANNFPAIDEFATLTSAEATIFVKENNGDFVRISTSLRNAKGERLIGTKIDATHPAHQKVLNNQSFYGRVELFGKDYVSVYEPIANGNEVIGILFVAYKLDSVYGLIRSSMEGIRVGENGSIVVLDKKYDKFILGYDGKANDFNFYSNLKDFGIVEFNYGGNIYRSYYDYNQPLGIYVITQALKKDFTKASSGLEKISIAAILVLLLSMVILTLVLTRGIIIKRLNNTSKTIFEFLEFINHKRKEAPKHKEIVGNDEIAKLHRAINEAIIKIQKDIKQDSLAITQSAQTAKAVESGDLSARIIENPHNPQLIELKKVL</sequence>
<dbReference type="Pfam" id="PF17201">
    <property type="entry name" value="Cache_3-Cache_2"/>
    <property type="match status" value="1"/>
</dbReference>
<proteinExistence type="predicted"/>